<dbReference type="InterPro" id="IPR006146">
    <property type="entry name" value="5'-Nucleotdase_CS"/>
</dbReference>
<evidence type="ECO:0000313" key="16">
    <source>
        <dbReference type="Proteomes" id="UP000028042"/>
    </source>
</evidence>
<dbReference type="GeneID" id="93076016"/>
<evidence type="ECO:0000313" key="14">
    <source>
        <dbReference type="EMBL" id="AJA53962.1"/>
    </source>
</evidence>
<comment type="catalytic activity">
    <reaction evidence="1">
        <text>a ribonucleoside 3'-phosphate + H2O = a ribonucleoside + phosphate</text>
        <dbReference type="Rhea" id="RHEA:10144"/>
        <dbReference type="ChEBI" id="CHEBI:13197"/>
        <dbReference type="ChEBI" id="CHEBI:15377"/>
        <dbReference type="ChEBI" id="CHEBI:18254"/>
        <dbReference type="ChEBI" id="CHEBI:43474"/>
        <dbReference type="EC" id="3.1.3.6"/>
    </reaction>
</comment>
<dbReference type="PANTHER" id="PTHR11575:SF6">
    <property type="entry name" value="2',3'-CYCLIC-NUCLEOTIDE 2'-PHOSPHODIESTERASE_3'-NUCLEOTIDASE"/>
    <property type="match status" value="1"/>
</dbReference>
<gene>
    <name evidence="14" type="ORF">CLPA_c39360</name>
    <name evidence="15" type="ORF">CP6013_03269</name>
</gene>
<dbReference type="Gene3D" id="3.90.780.10">
    <property type="entry name" value="5'-Nucleotidase, C-terminal domain"/>
    <property type="match status" value="1"/>
</dbReference>
<reference evidence="14 17" key="1">
    <citation type="journal article" date="2015" name="Genome Announc.">
        <title>Complete Genome Sequence of the Nitrogen-Fixing and Solvent-Producing Clostridium pasteurianum DSM 525.</title>
        <authorList>
            <person name="Poehlein A."/>
            <person name="Grosse-Honebrink A."/>
            <person name="Zhang Y."/>
            <person name="Minton N.P."/>
            <person name="Daniel R."/>
        </authorList>
    </citation>
    <scope>NUCLEOTIDE SEQUENCE [LARGE SCALE GENOMIC DNA]</scope>
    <source>
        <strain evidence="14">DSM 525</strain>
        <strain evidence="17">DSM 525 / ATCC 6013</strain>
    </source>
</reference>
<dbReference type="GO" id="GO:0009166">
    <property type="term" value="P:nucleotide catabolic process"/>
    <property type="evidence" value="ECO:0007669"/>
    <property type="project" value="InterPro"/>
</dbReference>
<dbReference type="EMBL" id="JPGY02000001">
    <property type="protein sequence ID" value="KRU14013.1"/>
    <property type="molecule type" value="Genomic_DNA"/>
</dbReference>
<protein>
    <submittedName>
        <fullName evidence="15">2',3'-cyclic-nucleotide 2'-phosphodiesterase</fullName>
        <ecNumber evidence="15">3.1.4.16</ecNumber>
    </submittedName>
    <submittedName>
        <fullName evidence="14">5'-nucleotidase domain-containing protein</fullName>
    </submittedName>
</protein>
<reference evidence="15" key="2">
    <citation type="submission" date="2015-10" db="EMBL/GenBank/DDBJ databases">
        <title>Improved Draft Genome Sequence of Clostridium pasteurianum Strain ATCC 6013 (DSM 525) Using a Hybrid Next-Generation Sequencing Approach.</title>
        <authorList>
            <person name="Pyne M.E."/>
            <person name="Utturkar S.M."/>
            <person name="Brown S.D."/>
            <person name="Moo-Young M."/>
            <person name="Chung D.A."/>
            <person name="Chou P.C."/>
        </authorList>
    </citation>
    <scope>NUCLEOTIDE SEQUENCE</scope>
    <source>
        <strain evidence="15">ATCC 6013</strain>
    </source>
</reference>
<dbReference type="EC" id="3.1.4.16" evidence="15"/>
<dbReference type="InterPro" id="IPR029052">
    <property type="entry name" value="Metallo-depent_PP-like"/>
</dbReference>
<dbReference type="eggNOG" id="COG0737">
    <property type="taxonomic scope" value="Bacteria"/>
</dbReference>
<accession>A0A0H3J8Z7</accession>
<evidence type="ECO:0000313" key="17">
    <source>
        <dbReference type="Proteomes" id="UP000030905"/>
    </source>
</evidence>
<dbReference type="GO" id="GO:0008663">
    <property type="term" value="F:2',3'-cyclic-nucleotide 2'-phosphodiesterase activity"/>
    <property type="evidence" value="ECO:0007669"/>
    <property type="project" value="UniProtKB-EC"/>
</dbReference>
<dbReference type="Gene3D" id="3.60.21.10">
    <property type="match status" value="1"/>
</dbReference>
<evidence type="ECO:0000256" key="10">
    <source>
        <dbReference type="ARBA" id="ARBA00023268"/>
    </source>
</evidence>
<keyword evidence="6" id="KW-0479">Metal-binding</keyword>
<keyword evidence="7" id="KW-0732">Signal</keyword>
<feature type="domain" description="Calcineurin-like phosphoesterase" evidence="12">
    <location>
        <begin position="10"/>
        <end position="242"/>
    </location>
</feature>
<dbReference type="Proteomes" id="UP000030905">
    <property type="component" value="Chromosome"/>
</dbReference>
<evidence type="ECO:0000256" key="5">
    <source>
        <dbReference type="ARBA" id="ARBA00006654"/>
    </source>
</evidence>
<evidence type="ECO:0000256" key="9">
    <source>
        <dbReference type="ARBA" id="ARBA00022801"/>
    </source>
</evidence>
<reference evidence="15 16" key="3">
    <citation type="journal article" name="Genome Announc.">
        <title>Improved Draft Genome Sequence of Clostridium pasteurianum Strain ATCC 6013 (DSM 525) Using a Hybrid Next-Generation Sequencing Approach.</title>
        <authorList>
            <person name="Pyne M.E."/>
            <person name="Utturkar S."/>
            <person name="Brown S.D."/>
            <person name="Moo-Young M."/>
            <person name="Chung D.A."/>
            <person name="Chou C.P."/>
        </authorList>
    </citation>
    <scope>NUCLEOTIDE SEQUENCE [LARGE SCALE GENOMIC DNA]</scope>
    <source>
        <strain evidence="15 16">ATCC 6013</strain>
    </source>
</reference>
<dbReference type="PANTHER" id="PTHR11575">
    <property type="entry name" value="5'-NUCLEOTIDASE-RELATED"/>
    <property type="match status" value="1"/>
</dbReference>
<name>A0A0H3J8Z7_CLOPA</name>
<dbReference type="Pfam" id="PF00149">
    <property type="entry name" value="Metallophos"/>
    <property type="match status" value="1"/>
</dbReference>
<sequence>MSSNEIKLIILETSDVHGNMIPIDYSNNEKTENGMSKIAAIIEEERNSNENIILIDNGDMLQGTPLTYYYAKIDKRDKNSIIDVLNFLKYDAAVIGNHEFNYGMEILNNSIKQSNFPWLSANILNKNSLKPAFGNPYIIKSFQNGLKVGILGLTTKYIPNWENPDIIDELKFEDVIKTAEKWIKVLKEKEKVDLVVVSYHGGFERDLDTGKPTESITGENQAYDLCMKVKDIDVLLTGHQHRSIYNKYINGVIVVQPGNAAKAIGKVEINLKRNFNGWKVIDKNSKLIYCKNRVSQSSVEDIVENIEKDTQIWLDKVIGNINGDMTVKNYMDIRTKDNALIEFINRVQMDSAGVDISNTALFDNKSRGFSSKVTMRDIVSNYVYPNTLKVIRIKGIDIKEALEKSASYFAPYDGESIKVNSKFSNPKPQHYNYDMWEGIEYEINISRPMGNRIVKLNYQGNPLEMEKEYDVVMNNYRAGGGGNYNMFKGKPVIRDIPIDMSELIANYILSRGTIEASVDGNWKVIHD</sequence>
<keyword evidence="9 11" id="KW-0378">Hydrolase</keyword>
<comment type="similarity">
    <text evidence="5 11">Belongs to the 5'-nucleotidase family.</text>
</comment>
<dbReference type="PROSITE" id="PS00785">
    <property type="entry name" value="5_NUCLEOTIDASE_1"/>
    <property type="match status" value="1"/>
</dbReference>
<dbReference type="PROSITE" id="PS00786">
    <property type="entry name" value="5_NUCLEOTIDASE_2"/>
    <property type="match status" value="1"/>
</dbReference>
<keyword evidence="10" id="KW-0511">Multifunctional enzyme</keyword>
<dbReference type="KEGG" id="cpat:CLPA_c39360"/>
<evidence type="ECO:0000256" key="3">
    <source>
        <dbReference type="ARBA" id="ARBA00001968"/>
    </source>
</evidence>
<keyword evidence="17" id="KW-1185">Reference proteome</keyword>
<dbReference type="PRINTS" id="PR01607">
    <property type="entry name" value="APYRASEFAMLY"/>
</dbReference>
<dbReference type="InterPro" id="IPR006179">
    <property type="entry name" value="5_nucleotidase/apyrase"/>
</dbReference>
<dbReference type="GO" id="GO:0008254">
    <property type="term" value="F:3'-nucleotidase activity"/>
    <property type="evidence" value="ECO:0007669"/>
    <property type="project" value="UniProtKB-EC"/>
</dbReference>
<evidence type="ECO:0000256" key="6">
    <source>
        <dbReference type="ARBA" id="ARBA00022723"/>
    </source>
</evidence>
<evidence type="ECO:0000256" key="1">
    <source>
        <dbReference type="ARBA" id="ARBA00000527"/>
    </source>
</evidence>
<organism evidence="14 17">
    <name type="scientific">Clostridium pasteurianum DSM 525 = ATCC 6013</name>
    <dbReference type="NCBI Taxonomy" id="1262449"/>
    <lineage>
        <taxon>Bacteria</taxon>
        <taxon>Bacillati</taxon>
        <taxon>Bacillota</taxon>
        <taxon>Clostridia</taxon>
        <taxon>Eubacteriales</taxon>
        <taxon>Clostridiaceae</taxon>
        <taxon>Clostridium</taxon>
    </lineage>
</organism>
<feature type="domain" description="5'-Nucleotidase C-terminal" evidence="13">
    <location>
        <begin position="318"/>
        <end position="488"/>
    </location>
</feature>
<dbReference type="CDD" id="cd07410">
    <property type="entry name" value="MPP_CpdB_N"/>
    <property type="match status" value="1"/>
</dbReference>
<dbReference type="SUPFAM" id="SSF55816">
    <property type="entry name" value="5'-nucleotidase (syn. UDP-sugar hydrolase), C-terminal domain"/>
    <property type="match status" value="1"/>
</dbReference>
<evidence type="ECO:0000256" key="11">
    <source>
        <dbReference type="RuleBase" id="RU362119"/>
    </source>
</evidence>
<evidence type="ECO:0000259" key="12">
    <source>
        <dbReference type="Pfam" id="PF00149"/>
    </source>
</evidence>
<dbReference type="InterPro" id="IPR036907">
    <property type="entry name" value="5'-Nucleotdase_C_sf"/>
</dbReference>
<dbReference type="InterPro" id="IPR004843">
    <property type="entry name" value="Calcineurin-like_PHP"/>
</dbReference>
<dbReference type="RefSeq" id="WP_003445139.1">
    <property type="nucleotide sequence ID" value="NZ_ANZB01000006.1"/>
</dbReference>
<dbReference type="GO" id="GO:0030288">
    <property type="term" value="C:outer membrane-bounded periplasmic space"/>
    <property type="evidence" value="ECO:0007669"/>
    <property type="project" value="TreeGrafter"/>
</dbReference>
<dbReference type="AlphaFoldDB" id="A0A0H3J8Z7"/>
<comment type="cofactor">
    <cofactor evidence="3">
        <name>a divalent metal cation</name>
        <dbReference type="ChEBI" id="CHEBI:60240"/>
    </cofactor>
</comment>
<evidence type="ECO:0000256" key="7">
    <source>
        <dbReference type="ARBA" id="ARBA00022729"/>
    </source>
</evidence>
<dbReference type="Pfam" id="PF02872">
    <property type="entry name" value="5_nucleotid_C"/>
    <property type="match status" value="1"/>
</dbReference>
<comment type="subcellular location">
    <subcellularLocation>
        <location evidence="4">Cell envelope</location>
    </subcellularLocation>
</comment>
<dbReference type="SUPFAM" id="SSF56300">
    <property type="entry name" value="Metallo-dependent phosphatases"/>
    <property type="match status" value="1"/>
</dbReference>
<dbReference type="InterPro" id="IPR041827">
    <property type="entry name" value="CpdB_N"/>
</dbReference>
<proteinExistence type="inferred from homology"/>
<evidence type="ECO:0000259" key="13">
    <source>
        <dbReference type="Pfam" id="PF02872"/>
    </source>
</evidence>
<dbReference type="Proteomes" id="UP000028042">
    <property type="component" value="Unassembled WGS sequence"/>
</dbReference>
<evidence type="ECO:0000313" key="15">
    <source>
        <dbReference type="EMBL" id="KRU14013.1"/>
    </source>
</evidence>
<comment type="catalytic activity">
    <reaction evidence="2">
        <text>a nucleoside 2',3'-cyclic phosphate + H2O = a nucleoside 3'-phosphate + H(+)</text>
        <dbReference type="Rhea" id="RHEA:19621"/>
        <dbReference type="ChEBI" id="CHEBI:15377"/>
        <dbReference type="ChEBI" id="CHEBI:15378"/>
        <dbReference type="ChEBI" id="CHEBI:66949"/>
        <dbReference type="ChEBI" id="CHEBI:66954"/>
        <dbReference type="EC" id="3.1.4.16"/>
    </reaction>
</comment>
<dbReference type="GO" id="GO:0046872">
    <property type="term" value="F:metal ion binding"/>
    <property type="evidence" value="ECO:0007669"/>
    <property type="project" value="UniProtKB-KW"/>
</dbReference>
<dbReference type="PATRIC" id="fig|1262449.3.peg.2188"/>
<evidence type="ECO:0000256" key="2">
    <source>
        <dbReference type="ARBA" id="ARBA00001730"/>
    </source>
</evidence>
<dbReference type="EMBL" id="CP009268">
    <property type="protein sequence ID" value="AJA53962.1"/>
    <property type="molecule type" value="Genomic_DNA"/>
</dbReference>
<evidence type="ECO:0000256" key="4">
    <source>
        <dbReference type="ARBA" id="ARBA00004196"/>
    </source>
</evidence>
<dbReference type="InterPro" id="IPR008334">
    <property type="entry name" value="5'-Nucleotdase_C"/>
</dbReference>
<keyword evidence="8 11" id="KW-0547">Nucleotide-binding</keyword>
<dbReference type="GO" id="GO:0000166">
    <property type="term" value="F:nucleotide binding"/>
    <property type="evidence" value="ECO:0007669"/>
    <property type="project" value="UniProtKB-KW"/>
</dbReference>
<dbReference type="KEGG" id="cpae:CPAST_c39360"/>
<evidence type="ECO:0000256" key="8">
    <source>
        <dbReference type="ARBA" id="ARBA00022741"/>
    </source>
</evidence>